<comment type="catalytic activity">
    <reaction evidence="7">
        <text>a peptidoglycan chain = a peptidoglycan chain with N-acetyl-1,6-anhydromuramyl-[peptide] at the reducing end + a peptidoglycan chain with N-acetylglucosamine at the non-reducing end.</text>
        <dbReference type="EC" id="4.2.2.29"/>
    </reaction>
</comment>
<dbReference type="GO" id="GO:0009252">
    <property type="term" value="P:peptidoglycan biosynthetic process"/>
    <property type="evidence" value="ECO:0007669"/>
    <property type="project" value="UniProtKB-UniRule"/>
</dbReference>
<dbReference type="PANTHER" id="PTHR30518">
    <property type="entry name" value="ENDOLYTIC MUREIN TRANSGLYCOSYLASE"/>
    <property type="match status" value="1"/>
</dbReference>
<evidence type="ECO:0000256" key="2">
    <source>
        <dbReference type="ARBA" id="ARBA00022692"/>
    </source>
</evidence>
<comment type="subcellular location">
    <subcellularLocation>
        <location evidence="7">Cell membrane</location>
        <topology evidence="7">Single-pass membrane protein</topology>
    </subcellularLocation>
</comment>
<evidence type="ECO:0000256" key="6">
    <source>
        <dbReference type="ARBA" id="ARBA00023316"/>
    </source>
</evidence>
<keyword evidence="2 7" id="KW-0812">Transmembrane</keyword>
<comment type="function">
    <text evidence="7">Functions as a peptidoglycan terminase that cleaves nascent peptidoglycan strands endolytically to terminate their elongation.</text>
</comment>
<comment type="caution">
    <text evidence="8">The sequence shown here is derived from an EMBL/GenBank/DDBJ whole genome shotgun (WGS) entry which is preliminary data.</text>
</comment>
<evidence type="ECO:0000313" key="9">
    <source>
        <dbReference type="Proteomes" id="UP000178742"/>
    </source>
</evidence>
<keyword evidence="4 7" id="KW-0472">Membrane</keyword>
<evidence type="ECO:0000256" key="3">
    <source>
        <dbReference type="ARBA" id="ARBA00022989"/>
    </source>
</evidence>
<organism evidence="8 9">
    <name type="scientific">Candidatus Magasanikbacteria bacterium RIFCSPHIGHO2_02_FULL_41_13</name>
    <dbReference type="NCBI Taxonomy" id="1798676"/>
    <lineage>
        <taxon>Bacteria</taxon>
        <taxon>Candidatus Magasanikiibacteriota</taxon>
    </lineage>
</organism>
<reference evidence="8 9" key="1">
    <citation type="journal article" date="2016" name="Nat. Commun.">
        <title>Thousands of microbial genomes shed light on interconnected biogeochemical processes in an aquifer system.</title>
        <authorList>
            <person name="Anantharaman K."/>
            <person name="Brown C.T."/>
            <person name="Hug L.A."/>
            <person name="Sharon I."/>
            <person name="Castelle C.J."/>
            <person name="Probst A.J."/>
            <person name="Thomas B.C."/>
            <person name="Singh A."/>
            <person name="Wilkins M.J."/>
            <person name="Karaoz U."/>
            <person name="Brodie E.L."/>
            <person name="Williams K.H."/>
            <person name="Hubbard S.S."/>
            <person name="Banfield J.F."/>
        </authorList>
    </citation>
    <scope>NUCLEOTIDE SEQUENCE [LARGE SCALE GENOMIC DNA]</scope>
</reference>
<protein>
    <recommendedName>
        <fullName evidence="7">Endolytic murein transglycosylase</fullName>
        <ecNumber evidence="7">4.2.2.29</ecNumber>
    </recommendedName>
    <alternativeName>
        <fullName evidence="7">Peptidoglycan lytic transglycosylase</fullName>
    </alternativeName>
    <alternativeName>
        <fullName evidence="7">Peptidoglycan polymerization terminase</fullName>
    </alternativeName>
</protein>
<evidence type="ECO:0000256" key="1">
    <source>
        <dbReference type="ARBA" id="ARBA00022475"/>
    </source>
</evidence>
<dbReference type="CDD" id="cd08010">
    <property type="entry name" value="MltG_like"/>
    <property type="match status" value="1"/>
</dbReference>
<name>A0A1F6M4W5_9BACT</name>
<sequence>MFKILKFFFSIFFLIILVTGVFVYRGIHSSLLSDNKITFEIKEGESVASLIQKLKDQKVISSDFLLKQYLKFTGADTKIKAGLFEILPPITLEKIVQALQIEGKNERSITIIPGWDLGDIAKYFEAEGIASSTDFFALTGIPAKYNSATSTFTEQFSILKNKPHVSLEGYLAPETYRIYKNEKIESILSRLIEHRQGEFTTQMLQDIQAQGKSVHEILTLASILEKEVKTSEDRKKVADLFWRRIDAGMGLQADSTVHYLTGREGDVFTKQKEREVDSLYNTYKYRDLPPGPISNPSINSIMAAIYPTANTAVYFLTDSKSEVHYASTLDEHNANVLKYLR</sequence>
<dbReference type="InterPro" id="IPR003770">
    <property type="entry name" value="MLTG-like"/>
</dbReference>
<keyword evidence="1 7" id="KW-1003">Cell membrane</keyword>
<dbReference type="Gene3D" id="3.30.1490.480">
    <property type="entry name" value="Endolytic murein transglycosylase"/>
    <property type="match status" value="1"/>
</dbReference>
<evidence type="ECO:0000256" key="7">
    <source>
        <dbReference type="HAMAP-Rule" id="MF_02065"/>
    </source>
</evidence>
<accession>A0A1F6M4W5</accession>
<dbReference type="EMBL" id="MFPX01000013">
    <property type="protein sequence ID" value="OGH66645.1"/>
    <property type="molecule type" value="Genomic_DNA"/>
</dbReference>
<dbReference type="GO" id="GO:0071555">
    <property type="term" value="P:cell wall organization"/>
    <property type="evidence" value="ECO:0007669"/>
    <property type="project" value="UniProtKB-KW"/>
</dbReference>
<evidence type="ECO:0000256" key="4">
    <source>
        <dbReference type="ARBA" id="ARBA00023136"/>
    </source>
</evidence>
<proteinExistence type="inferred from homology"/>
<dbReference type="GO" id="GO:0005886">
    <property type="term" value="C:plasma membrane"/>
    <property type="evidence" value="ECO:0007669"/>
    <property type="project" value="UniProtKB-SubCell"/>
</dbReference>
<evidence type="ECO:0000256" key="5">
    <source>
        <dbReference type="ARBA" id="ARBA00023239"/>
    </source>
</evidence>
<dbReference type="HAMAP" id="MF_02065">
    <property type="entry name" value="MltG"/>
    <property type="match status" value="1"/>
</dbReference>
<keyword evidence="6 7" id="KW-0961">Cell wall biogenesis/degradation</keyword>
<keyword evidence="5 7" id="KW-0456">Lyase</keyword>
<gene>
    <name evidence="7" type="primary">mltG</name>
    <name evidence="8" type="ORF">A3B90_01085</name>
</gene>
<dbReference type="Proteomes" id="UP000178742">
    <property type="component" value="Unassembled WGS sequence"/>
</dbReference>
<dbReference type="Pfam" id="PF02618">
    <property type="entry name" value="YceG"/>
    <property type="match status" value="1"/>
</dbReference>
<dbReference type="NCBIfam" id="TIGR00247">
    <property type="entry name" value="endolytic transglycosylase MltG"/>
    <property type="match status" value="1"/>
</dbReference>
<evidence type="ECO:0000313" key="8">
    <source>
        <dbReference type="EMBL" id="OGH66645.1"/>
    </source>
</evidence>
<feature type="site" description="Important for catalytic activity" evidence="7">
    <location>
        <position position="227"/>
    </location>
</feature>
<keyword evidence="3 7" id="KW-1133">Transmembrane helix</keyword>
<dbReference type="PANTHER" id="PTHR30518:SF2">
    <property type="entry name" value="ENDOLYTIC MUREIN TRANSGLYCOSYLASE"/>
    <property type="match status" value="1"/>
</dbReference>
<dbReference type="AlphaFoldDB" id="A0A1F6M4W5"/>
<comment type="similarity">
    <text evidence="7">Belongs to the transglycosylase MltG family.</text>
</comment>
<dbReference type="GO" id="GO:0008932">
    <property type="term" value="F:lytic endotransglycosylase activity"/>
    <property type="evidence" value="ECO:0007669"/>
    <property type="project" value="UniProtKB-UniRule"/>
</dbReference>
<dbReference type="EC" id="4.2.2.29" evidence="7"/>
<dbReference type="STRING" id="1798676.A3B90_01085"/>
<feature type="transmembrane region" description="Helical" evidence="7">
    <location>
        <begin position="7"/>
        <end position="27"/>
    </location>
</feature>